<name>A0A0A9CPP3_ARUDO</name>
<dbReference type="AlphaFoldDB" id="A0A0A9CPP3"/>
<reference evidence="1" key="1">
    <citation type="submission" date="2014-09" db="EMBL/GenBank/DDBJ databases">
        <authorList>
            <person name="Magalhaes I.L.F."/>
            <person name="Oliveira U."/>
            <person name="Santos F.R."/>
            <person name="Vidigal T.H.D.A."/>
            <person name="Brescovit A.D."/>
            <person name="Santos A.J."/>
        </authorList>
    </citation>
    <scope>NUCLEOTIDE SEQUENCE</scope>
    <source>
        <tissue evidence="1">Shoot tissue taken approximately 20 cm above the soil surface</tissue>
    </source>
</reference>
<dbReference type="EMBL" id="GBRH01220359">
    <property type="protein sequence ID" value="JAD77536.1"/>
    <property type="molecule type" value="Transcribed_RNA"/>
</dbReference>
<organism evidence="1">
    <name type="scientific">Arundo donax</name>
    <name type="common">Giant reed</name>
    <name type="synonym">Donax arundinaceus</name>
    <dbReference type="NCBI Taxonomy" id="35708"/>
    <lineage>
        <taxon>Eukaryota</taxon>
        <taxon>Viridiplantae</taxon>
        <taxon>Streptophyta</taxon>
        <taxon>Embryophyta</taxon>
        <taxon>Tracheophyta</taxon>
        <taxon>Spermatophyta</taxon>
        <taxon>Magnoliopsida</taxon>
        <taxon>Liliopsida</taxon>
        <taxon>Poales</taxon>
        <taxon>Poaceae</taxon>
        <taxon>PACMAD clade</taxon>
        <taxon>Arundinoideae</taxon>
        <taxon>Arundineae</taxon>
        <taxon>Arundo</taxon>
    </lineage>
</organism>
<protein>
    <submittedName>
        <fullName evidence="1">Uncharacterized protein</fullName>
    </submittedName>
</protein>
<accession>A0A0A9CPP3</accession>
<sequence>MPRNMTNAADISRWGCLPHLSYSWAFHSALPIREEATSTWLYLPQMWSPRALYSFLPELWRQKIRLQTNLFADPRSI</sequence>
<evidence type="ECO:0000313" key="1">
    <source>
        <dbReference type="EMBL" id="JAD77536.1"/>
    </source>
</evidence>
<reference evidence="1" key="2">
    <citation type="journal article" date="2015" name="Data Brief">
        <title>Shoot transcriptome of the giant reed, Arundo donax.</title>
        <authorList>
            <person name="Barrero R.A."/>
            <person name="Guerrero F.D."/>
            <person name="Moolhuijzen P."/>
            <person name="Goolsby J.A."/>
            <person name="Tidwell J."/>
            <person name="Bellgard S.E."/>
            <person name="Bellgard M.I."/>
        </authorList>
    </citation>
    <scope>NUCLEOTIDE SEQUENCE</scope>
    <source>
        <tissue evidence="1">Shoot tissue taken approximately 20 cm above the soil surface</tissue>
    </source>
</reference>
<proteinExistence type="predicted"/>